<dbReference type="RefSeq" id="WP_105187149.1">
    <property type="nucleotide sequence ID" value="NZ_BAAAGO010000038.1"/>
</dbReference>
<organism evidence="3 4">
    <name type="scientific">Micropruina glycogenica</name>
    <dbReference type="NCBI Taxonomy" id="75385"/>
    <lineage>
        <taxon>Bacteria</taxon>
        <taxon>Bacillati</taxon>
        <taxon>Actinomycetota</taxon>
        <taxon>Actinomycetes</taxon>
        <taxon>Propionibacteriales</taxon>
        <taxon>Nocardioidaceae</taxon>
        <taxon>Micropruina</taxon>
    </lineage>
</organism>
<evidence type="ECO:0000256" key="1">
    <source>
        <dbReference type="SAM" id="MobiDB-lite"/>
    </source>
</evidence>
<name>A0A2N9JM86_9ACTN</name>
<feature type="compositionally biased region" description="Low complexity" evidence="1">
    <location>
        <begin position="74"/>
        <end position="86"/>
    </location>
</feature>
<keyword evidence="2" id="KW-1133">Transmembrane helix</keyword>
<evidence type="ECO:0000313" key="3">
    <source>
        <dbReference type="EMBL" id="SPD88701.1"/>
    </source>
</evidence>
<dbReference type="OrthoDB" id="5189092at2"/>
<evidence type="ECO:0000313" key="4">
    <source>
        <dbReference type="Proteomes" id="UP000238164"/>
    </source>
</evidence>
<keyword evidence="2" id="KW-0812">Transmembrane</keyword>
<dbReference type="Proteomes" id="UP000238164">
    <property type="component" value="Chromosome 1"/>
</dbReference>
<keyword evidence="4" id="KW-1185">Reference proteome</keyword>
<feature type="region of interest" description="Disordered" evidence="1">
    <location>
        <begin position="44"/>
        <end position="86"/>
    </location>
</feature>
<gene>
    <name evidence="3" type="ORF">MPLG2_3671</name>
</gene>
<dbReference type="KEGG" id="mgg:MPLG2_3671"/>
<keyword evidence="2" id="KW-0472">Membrane</keyword>
<proteinExistence type="predicted"/>
<protein>
    <submittedName>
        <fullName evidence="3">Putative exported protein</fullName>
    </submittedName>
</protein>
<dbReference type="AlphaFoldDB" id="A0A2N9JM86"/>
<evidence type="ECO:0000256" key="2">
    <source>
        <dbReference type="SAM" id="Phobius"/>
    </source>
</evidence>
<feature type="transmembrane region" description="Helical" evidence="2">
    <location>
        <begin position="21"/>
        <end position="39"/>
    </location>
</feature>
<feature type="compositionally biased region" description="Low complexity" evidence="1">
    <location>
        <begin position="44"/>
        <end position="67"/>
    </location>
</feature>
<sequence>MSEVLTGKGPQPPSVYWIRRGLVALIAVVVIGLLIWAFTPKNQPTTATPAATTPAPSATVPSSSGSPSDPPSGTPSASPSPSSTAPTACEPIGVQLTLAGFKSVKSDGKQTFSVTAENNTALPCVMEINKATFLLRVASGSDLIWSSGHCDKWLPELKKQTLKAGASVEFKVPWGLYRSADGCEQAKSKLGAGTYSATALYRESSSDRFVFTITK</sequence>
<dbReference type="EMBL" id="LT985188">
    <property type="protein sequence ID" value="SPD88701.1"/>
    <property type="molecule type" value="Genomic_DNA"/>
</dbReference>
<reference evidence="3 4" key="1">
    <citation type="submission" date="2018-02" db="EMBL/GenBank/DDBJ databases">
        <authorList>
            <person name="Cohen D.B."/>
            <person name="Kent A.D."/>
        </authorList>
    </citation>
    <scope>NUCLEOTIDE SEQUENCE [LARGE SCALE GENOMIC DNA]</scope>
    <source>
        <strain evidence="3">1</strain>
    </source>
</reference>
<accession>A0A2N9JM86</accession>